<proteinExistence type="predicted"/>
<organism evidence="3 4">
    <name type="scientific">Actinoplanes sichuanensis</name>
    <dbReference type="NCBI Taxonomy" id="512349"/>
    <lineage>
        <taxon>Bacteria</taxon>
        <taxon>Bacillati</taxon>
        <taxon>Actinomycetota</taxon>
        <taxon>Actinomycetes</taxon>
        <taxon>Micromonosporales</taxon>
        <taxon>Micromonosporaceae</taxon>
        <taxon>Actinoplanes</taxon>
    </lineage>
</organism>
<feature type="compositionally biased region" description="Low complexity" evidence="1">
    <location>
        <begin position="262"/>
        <end position="272"/>
    </location>
</feature>
<keyword evidence="4" id="KW-1185">Reference proteome</keyword>
<protein>
    <recommendedName>
        <fullName evidence="5">Capsular polysaccharide biosynthesis protein</fullName>
    </recommendedName>
</protein>
<dbReference type="RefSeq" id="WP_317787152.1">
    <property type="nucleotide sequence ID" value="NZ_AP028461.1"/>
</dbReference>
<reference evidence="4" key="1">
    <citation type="journal article" date="2019" name="Int. J. Syst. Evol. Microbiol.">
        <title>The Global Catalogue of Microorganisms (GCM) 10K type strain sequencing project: providing services to taxonomists for standard genome sequencing and annotation.</title>
        <authorList>
            <consortium name="The Broad Institute Genomics Platform"/>
            <consortium name="The Broad Institute Genome Sequencing Center for Infectious Disease"/>
            <person name="Wu L."/>
            <person name="Ma J."/>
        </authorList>
    </citation>
    <scope>NUCLEOTIDE SEQUENCE [LARGE SCALE GENOMIC DNA]</scope>
    <source>
        <strain evidence="4">CCM 7526</strain>
    </source>
</reference>
<sequence>MDLWDLTRLLLRRWYFAVPMLLVTVGAVVLAAKSVAPDYKAMGYMQLIPAPSAGKQPDPKAKPRPANPWLDLGYAALGNAAAITVTDPTNIEKLDKEGLSDSVTVVLSERTPLFEIEVIGDSEQQATATVQRVIKLLQDDIAGKQSQYGALEEDTISTLVINDGSAPLQDTGMRKRVLIVAAGLGVLVTTASTIILDYWLRRRSRAKDGDGQDSSGAPPEQPATGKSQPIRSTPPDDTERTQVLRPQPRQNNGFAPDHNGSGAKPRAVARPPVVRPPAGQPPKPAPQEESLDATIVLPSPSFQQRHGKRS</sequence>
<evidence type="ECO:0000256" key="1">
    <source>
        <dbReference type="SAM" id="MobiDB-lite"/>
    </source>
</evidence>
<dbReference type="EMBL" id="JBHTMK010000073">
    <property type="protein sequence ID" value="MFD1373804.1"/>
    <property type="molecule type" value="Genomic_DNA"/>
</dbReference>
<feature type="transmembrane region" description="Helical" evidence="2">
    <location>
        <begin position="177"/>
        <end position="200"/>
    </location>
</feature>
<dbReference type="Proteomes" id="UP001597183">
    <property type="component" value="Unassembled WGS sequence"/>
</dbReference>
<feature type="region of interest" description="Disordered" evidence="1">
    <location>
        <begin position="206"/>
        <end position="310"/>
    </location>
</feature>
<keyword evidence="2" id="KW-1133">Transmembrane helix</keyword>
<evidence type="ECO:0000256" key="2">
    <source>
        <dbReference type="SAM" id="Phobius"/>
    </source>
</evidence>
<name>A0ABW4ASV5_9ACTN</name>
<feature type="transmembrane region" description="Helical" evidence="2">
    <location>
        <begin position="14"/>
        <end position="32"/>
    </location>
</feature>
<keyword evidence="2" id="KW-0472">Membrane</keyword>
<feature type="compositionally biased region" description="Pro residues" evidence="1">
    <location>
        <begin position="273"/>
        <end position="285"/>
    </location>
</feature>
<comment type="caution">
    <text evidence="3">The sequence shown here is derived from an EMBL/GenBank/DDBJ whole genome shotgun (WGS) entry which is preliminary data.</text>
</comment>
<evidence type="ECO:0008006" key="5">
    <source>
        <dbReference type="Google" id="ProtNLM"/>
    </source>
</evidence>
<accession>A0ABW4ASV5</accession>
<evidence type="ECO:0000313" key="3">
    <source>
        <dbReference type="EMBL" id="MFD1373804.1"/>
    </source>
</evidence>
<evidence type="ECO:0000313" key="4">
    <source>
        <dbReference type="Proteomes" id="UP001597183"/>
    </source>
</evidence>
<keyword evidence="2" id="KW-0812">Transmembrane</keyword>
<gene>
    <name evidence="3" type="ORF">ACFQ5G_51475</name>
</gene>